<feature type="region of interest" description="Disordered" evidence="1">
    <location>
        <begin position="161"/>
        <end position="206"/>
    </location>
</feature>
<dbReference type="Proteomes" id="UP001500908">
    <property type="component" value="Unassembled WGS sequence"/>
</dbReference>
<accession>A0ABP7GDH5</accession>
<evidence type="ECO:0000313" key="4">
    <source>
        <dbReference type="Proteomes" id="UP001500908"/>
    </source>
</evidence>
<dbReference type="EMBL" id="BAABDD010000037">
    <property type="protein sequence ID" value="GAA3762819.1"/>
    <property type="molecule type" value="Genomic_DNA"/>
</dbReference>
<evidence type="ECO:0000256" key="1">
    <source>
        <dbReference type="SAM" id="MobiDB-lite"/>
    </source>
</evidence>
<organism evidence="3 4">
    <name type="scientific">Salinactinospora qingdaonensis</name>
    <dbReference type="NCBI Taxonomy" id="702744"/>
    <lineage>
        <taxon>Bacteria</taxon>
        <taxon>Bacillati</taxon>
        <taxon>Actinomycetota</taxon>
        <taxon>Actinomycetes</taxon>
        <taxon>Streptosporangiales</taxon>
        <taxon>Nocardiopsidaceae</taxon>
        <taxon>Salinactinospora</taxon>
    </lineage>
</organism>
<comment type="caution">
    <text evidence="3">The sequence shown here is derived from an EMBL/GenBank/DDBJ whole genome shotgun (WGS) entry which is preliminary data.</text>
</comment>
<keyword evidence="2" id="KW-0472">Membrane</keyword>
<sequence length="356" mass="38604">MRTDRDAVHDLLGDLDPATAFSSDPQRRAATYAAIVADEHVPDAPARRNRRLTRRTVLVAGAAASAATAAVVAGVLGWPDSGGSASPAYAATPPLLEFDDTEAGSRSAREVLLELSRAAEQRSTPASSGRYVYVKTQGWYLTTAVGGETVTSVIVPSTREKWVSPETGQGRIRTEPQPPQWRSAEAEAEWRDSGHPMPDREPTDERRQEIPLYWTPGEPSTDPTVLTRQLRKEHNFPDRGQVAVVEGVTHLYRDLPVRPEVGAAALRGLAEIDELTYEGTVTDRHGRPGVAVSLETDSSGLPMQEILIFAPESGRLLAHEAVLTEDAGELNVPVPSVISYTLYLDAGFTDSLQQRP</sequence>
<evidence type="ECO:0008006" key="5">
    <source>
        <dbReference type="Google" id="ProtNLM"/>
    </source>
</evidence>
<dbReference type="InterPro" id="IPR047789">
    <property type="entry name" value="CU044_5270-like"/>
</dbReference>
<evidence type="ECO:0000313" key="3">
    <source>
        <dbReference type="EMBL" id="GAA3762819.1"/>
    </source>
</evidence>
<name>A0ABP7GDH5_9ACTN</name>
<dbReference type="NCBIfam" id="NF038083">
    <property type="entry name" value="CU044_5270_fam"/>
    <property type="match status" value="1"/>
</dbReference>
<evidence type="ECO:0000256" key="2">
    <source>
        <dbReference type="SAM" id="Phobius"/>
    </source>
</evidence>
<keyword evidence="2" id="KW-1133">Transmembrane helix</keyword>
<reference evidence="4" key="1">
    <citation type="journal article" date="2019" name="Int. J. Syst. Evol. Microbiol.">
        <title>The Global Catalogue of Microorganisms (GCM) 10K type strain sequencing project: providing services to taxonomists for standard genome sequencing and annotation.</title>
        <authorList>
            <consortium name="The Broad Institute Genomics Platform"/>
            <consortium name="The Broad Institute Genome Sequencing Center for Infectious Disease"/>
            <person name="Wu L."/>
            <person name="Ma J."/>
        </authorList>
    </citation>
    <scope>NUCLEOTIDE SEQUENCE [LARGE SCALE GENOMIC DNA]</scope>
    <source>
        <strain evidence="4">JCM 17137</strain>
    </source>
</reference>
<feature type="compositionally biased region" description="Basic and acidic residues" evidence="1">
    <location>
        <begin position="184"/>
        <end position="206"/>
    </location>
</feature>
<feature type="transmembrane region" description="Helical" evidence="2">
    <location>
        <begin position="57"/>
        <end position="78"/>
    </location>
</feature>
<protein>
    <recommendedName>
        <fullName evidence="5">CU044_5270 family protein</fullName>
    </recommendedName>
</protein>
<keyword evidence="4" id="KW-1185">Reference proteome</keyword>
<keyword evidence="2" id="KW-0812">Transmembrane</keyword>
<dbReference type="RefSeq" id="WP_344976237.1">
    <property type="nucleotide sequence ID" value="NZ_BAABDD010000037.1"/>
</dbReference>
<gene>
    <name evidence="3" type="ORF">GCM10022402_45470</name>
</gene>
<proteinExistence type="predicted"/>